<dbReference type="RefSeq" id="WP_252437825.1">
    <property type="nucleotide sequence ID" value="NZ_JAGSOV010000024.1"/>
</dbReference>
<sequence>MGLASHAIALGIGYVLGHPAGREQARKLPEQARQLAARPEAARLAEKGKAVAGQAAQTARQRLGRSADSGSSDSASATGGGTSTTGDTGRIATEGGARGRRRLFLFVRPRRRPGGIDAPTTAEPGVVVAETSGDPATDARSVKVTDPAVAERTEAAMHGTLPPSGKPRS</sequence>
<evidence type="ECO:0008006" key="4">
    <source>
        <dbReference type="Google" id="ProtNLM"/>
    </source>
</evidence>
<evidence type="ECO:0000313" key="2">
    <source>
        <dbReference type="EMBL" id="MCO1655749.1"/>
    </source>
</evidence>
<accession>A0ABT0ZYB3</accession>
<name>A0ABT0ZYB3_9PSEU</name>
<evidence type="ECO:0000256" key="1">
    <source>
        <dbReference type="SAM" id="MobiDB-lite"/>
    </source>
</evidence>
<keyword evidence="3" id="KW-1185">Reference proteome</keyword>
<feature type="compositionally biased region" description="Low complexity" evidence="1">
    <location>
        <begin position="66"/>
        <end position="77"/>
    </location>
</feature>
<gene>
    <name evidence="2" type="ORF">KDL28_11870</name>
</gene>
<protein>
    <recommendedName>
        <fullName evidence="4">YtxH-like protein</fullName>
    </recommendedName>
</protein>
<dbReference type="EMBL" id="JAGSOV010000024">
    <property type="protein sequence ID" value="MCO1655749.1"/>
    <property type="molecule type" value="Genomic_DNA"/>
</dbReference>
<feature type="region of interest" description="Disordered" evidence="1">
    <location>
        <begin position="25"/>
        <end position="125"/>
    </location>
</feature>
<organism evidence="2 3">
    <name type="scientific">Pseudonocardia humida</name>
    <dbReference type="NCBI Taxonomy" id="2800819"/>
    <lineage>
        <taxon>Bacteria</taxon>
        <taxon>Bacillati</taxon>
        <taxon>Actinomycetota</taxon>
        <taxon>Actinomycetes</taxon>
        <taxon>Pseudonocardiales</taxon>
        <taxon>Pseudonocardiaceae</taxon>
        <taxon>Pseudonocardia</taxon>
    </lineage>
</organism>
<dbReference type="Proteomes" id="UP001165283">
    <property type="component" value="Unassembled WGS sequence"/>
</dbReference>
<comment type="caution">
    <text evidence="2">The sequence shown here is derived from an EMBL/GenBank/DDBJ whole genome shotgun (WGS) entry which is preliminary data.</text>
</comment>
<evidence type="ECO:0000313" key="3">
    <source>
        <dbReference type="Proteomes" id="UP001165283"/>
    </source>
</evidence>
<proteinExistence type="predicted"/>
<feature type="compositionally biased region" description="Basic and acidic residues" evidence="1">
    <location>
        <begin position="40"/>
        <end position="49"/>
    </location>
</feature>
<reference evidence="2" key="1">
    <citation type="submission" date="2021-04" db="EMBL/GenBank/DDBJ databases">
        <title>Pseudonocardia sp. nov., isolated from sandy soil of mangrove forest.</title>
        <authorList>
            <person name="Zan Z."/>
            <person name="Huang R."/>
            <person name="Liu W."/>
        </authorList>
    </citation>
    <scope>NUCLEOTIDE SEQUENCE</scope>
    <source>
        <strain evidence="2">S2-4</strain>
    </source>
</reference>
<feature type="compositionally biased region" description="Basic residues" evidence="1">
    <location>
        <begin position="98"/>
        <end position="113"/>
    </location>
</feature>